<reference evidence="1 3" key="2">
    <citation type="journal article" date="2018" name="Plant J.">
        <title>The Physcomitrella patens chromosome-scale assembly reveals moss genome structure and evolution.</title>
        <authorList>
            <person name="Lang D."/>
            <person name="Ullrich K.K."/>
            <person name="Murat F."/>
            <person name="Fuchs J."/>
            <person name="Jenkins J."/>
            <person name="Haas F.B."/>
            <person name="Piednoel M."/>
            <person name="Gundlach H."/>
            <person name="Van Bel M."/>
            <person name="Meyberg R."/>
            <person name="Vives C."/>
            <person name="Morata J."/>
            <person name="Symeonidi A."/>
            <person name="Hiss M."/>
            <person name="Muchero W."/>
            <person name="Kamisugi Y."/>
            <person name="Saleh O."/>
            <person name="Blanc G."/>
            <person name="Decker E.L."/>
            <person name="van Gessel N."/>
            <person name="Grimwood J."/>
            <person name="Hayes R.D."/>
            <person name="Graham S.W."/>
            <person name="Gunter L.E."/>
            <person name="McDaniel S.F."/>
            <person name="Hoernstein S.N.W."/>
            <person name="Larsson A."/>
            <person name="Li F.W."/>
            <person name="Perroud P.F."/>
            <person name="Phillips J."/>
            <person name="Ranjan P."/>
            <person name="Rokshar D.S."/>
            <person name="Rothfels C.J."/>
            <person name="Schneider L."/>
            <person name="Shu S."/>
            <person name="Stevenson D.W."/>
            <person name="Thummler F."/>
            <person name="Tillich M."/>
            <person name="Villarreal Aguilar J.C."/>
            <person name="Widiez T."/>
            <person name="Wong G.K."/>
            <person name="Wymore A."/>
            <person name="Zhang Y."/>
            <person name="Zimmer A.D."/>
            <person name="Quatrano R.S."/>
            <person name="Mayer K.F.X."/>
            <person name="Goodstein D."/>
            <person name="Casacuberta J.M."/>
            <person name="Vandepoele K."/>
            <person name="Reski R."/>
            <person name="Cuming A.C."/>
            <person name="Tuskan G.A."/>
            <person name="Maumus F."/>
            <person name="Salse J."/>
            <person name="Schmutz J."/>
            <person name="Rensing S.A."/>
        </authorList>
    </citation>
    <scope>NUCLEOTIDE SEQUENCE [LARGE SCALE GENOMIC DNA]</scope>
    <source>
        <strain evidence="2 3">cv. Gransden 2004</strain>
    </source>
</reference>
<name>A0A2K1IWP8_PHYPA</name>
<evidence type="ECO:0000313" key="1">
    <source>
        <dbReference type="EMBL" id="PNR33702.1"/>
    </source>
</evidence>
<evidence type="ECO:0000313" key="2">
    <source>
        <dbReference type="EnsemblPlants" id="PAC:32939808.CDS.1"/>
    </source>
</evidence>
<dbReference type="EnsemblPlants" id="Pp3c19_990V3.1">
    <property type="protein sequence ID" value="PAC:32939808.CDS.1"/>
    <property type="gene ID" value="Pp3c19_990"/>
</dbReference>
<protein>
    <submittedName>
        <fullName evidence="1 2">Uncharacterized protein</fullName>
    </submittedName>
</protein>
<organism evidence="1">
    <name type="scientific">Physcomitrium patens</name>
    <name type="common">Spreading-leaved earth moss</name>
    <name type="synonym">Physcomitrella patens</name>
    <dbReference type="NCBI Taxonomy" id="3218"/>
    <lineage>
        <taxon>Eukaryota</taxon>
        <taxon>Viridiplantae</taxon>
        <taxon>Streptophyta</taxon>
        <taxon>Embryophyta</taxon>
        <taxon>Bryophyta</taxon>
        <taxon>Bryophytina</taxon>
        <taxon>Bryopsida</taxon>
        <taxon>Funariidae</taxon>
        <taxon>Funariales</taxon>
        <taxon>Funariaceae</taxon>
        <taxon>Physcomitrium</taxon>
    </lineage>
</organism>
<dbReference type="PaxDb" id="3218-PP1S791_3V6.1"/>
<dbReference type="InParanoid" id="A0A2K1IWP8"/>
<reference evidence="1 3" key="1">
    <citation type="journal article" date="2008" name="Science">
        <title>The Physcomitrella genome reveals evolutionary insights into the conquest of land by plants.</title>
        <authorList>
            <person name="Rensing S."/>
            <person name="Lang D."/>
            <person name="Zimmer A."/>
            <person name="Terry A."/>
            <person name="Salamov A."/>
            <person name="Shapiro H."/>
            <person name="Nishiyama T."/>
            <person name="Perroud P.-F."/>
            <person name="Lindquist E."/>
            <person name="Kamisugi Y."/>
            <person name="Tanahashi T."/>
            <person name="Sakakibara K."/>
            <person name="Fujita T."/>
            <person name="Oishi K."/>
            <person name="Shin-I T."/>
            <person name="Kuroki Y."/>
            <person name="Toyoda A."/>
            <person name="Suzuki Y."/>
            <person name="Hashimoto A."/>
            <person name="Yamaguchi K."/>
            <person name="Sugano A."/>
            <person name="Kohara Y."/>
            <person name="Fujiyama A."/>
            <person name="Anterola A."/>
            <person name="Aoki S."/>
            <person name="Ashton N."/>
            <person name="Barbazuk W.B."/>
            <person name="Barker E."/>
            <person name="Bennetzen J."/>
            <person name="Bezanilla M."/>
            <person name="Blankenship R."/>
            <person name="Cho S.H."/>
            <person name="Dutcher S."/>
            <person name="Estelle M."/>
            <person name="Fawcett J.A."/>
            <person name="Gundlach H."/>
            <person name="Hanada K."/>
            <person name="Heyl A."/>
            <person name="Hicks K.A."/>
            <person name="Hugh J."/>
            <person name="Lohr M."/>
            <person name="Mayer K."/>
            <person name="Melkozernov A."/>
            <person name="Murata T."/>
            <person name="Nelson D."/>
            <person name="Pils B."/>
            <person name="Prigge M."/>
            <person name="Reiss B."/>
            <person name="Renner T."/>
            <person name="Rombauts S."/>
            <person name="Rushton P."/>
            <person name="Sanderfoot A."/>
            <person name="Schween G."/>
            <person name="Shiu S.-H."/>
            <person name="Stueber K."/>
            <person name="Theodoulou F.L."/>
            <person name="Tu H."/>
            <person name="Van de Peer Y."/>
            <person name="Verrier P.J."/>
            <person name="Waters E."/>
            <person name="Wood A."/>
            <person name="Yang L."/>
            <person name="Cove D."/>
            <person name="Cuming A."/>
            <person name="Hasebe M."/>
            <person name="Lucas S."/>
            <person name="Mishler D.B."/>
            <person name="Reski R."/>
            <person name="Grigoriev I."/>
            <person name="Quatrano R.S."/>
            <person name="Boore J.L."/>
        </authorList>
    </citation>
    <scope>NUCLEOTIDE SEQUENCE [LARGE SCALE GENOMIC DNA]</scope>
    <source>
        <strain evidence="2 3">cv. Gransden 2004</strain>
    </source>
</reference>
<dbReference type="EMBL" id="ABEU02000019">
    <property type="protein sequence ID" value="PNR33702.1"/>
    <property type="molecule type" value="Genomic_DNA"/>
</dbReference>
<dbReference type="Proteomes" id="UP000006727">
    <property type="component" value="Chromosome 19"/>
</dbReference>
<dbReference type="AlphaFoldDB" id="A0A2K1IWP8"/>
<gene>
    <name evidence="1" type="ORF">PHYPA_023518</name>
</gene>
<keyword evidence="3" id="KW-1185">Reference proteome</keyword>
<sequence length="102" mass="11545">MYELLVEYRCPISRIMDLPSGPFPRAYVNEETCRSVSDFSKLGIRRGGILARNRLRTIRALWHLPNSASSHGRYLKLDTAFKTMDKESGRASSSTFLATGFT</sequence>
<dbReference type="Gramene" id="Pp3c19_990V3.1">
    <property type="protein sequence ID" value="PAC:32939808.CDS.1"/>
    <property type="gene ID" value="Pp3c19_990"/>
</dbReference>
<evidence type="ECO:0000313" key="3">
    <source>
        <dbReference type="Proteomes" id="UP000006727"/>
    </source>
</evidence>
<proteinExistence type="predicted"/>
<reference evidence="2" key="3">
    <citation type="submission" date="2020-12" db="UniProtKB">
        <authorList>
            <consortium name="EnsemblPlants"/>
        </authorList>
    </citation>
    <scope>IDENTIFICATION</scope>
</reference>
<accession>A0A2K1IWP8</accession>